<reference evidence="2" key="1">
    <citation type="submission" date="2022-11" db="EMBL/GenBank/DDBJ databases">
        <title>Hoeflea poritis sp. nov., isolated from scleractinian coral Porites lutea.</title>
        <authorList>
            <person name="Zhang G."/>
            <person name="Wei Q."/>
            <person name="Cai L."/>
        </authorList>
    </citation>
    <scope>NUCLEOTIDE SEQUENCE</scope>
    <source>
        <strain evidence="2">E7-10</strain>
    </source>
</reference>
<dbReference type="EMBL" id="JAPJZH010000006">
    <property type="protein sequence ID" value="MDA4846078.1"/>
    <property type="molecule type" value="Genomic_DNA"/>
</dbReference>
<keyword evidence="1" id="KW-0472">Membrane</keyword>
<accession>A0ABT4VMY3</accession>
<feature type="transmembrane region" description="Helical" evidence="1">
    <location>
        <begin position="27"/>
        <end position="47"/>
    </location>
</feature>
<protein>
    <submittedName>
        <fullName evidence="2">Uncharacterized protein</fullName>
    </submittedName>
</protein>
<proteinExistence type="predicted"/>
<keyword evidence="3" id="KW-1185">Reference proteome</keyword>
<dbReference type="RefSeq" id="WP_271089796.1">
    <property type="nucleotide sequence ID" value="NZ_JAPJZH010000006.1"/>
</dbReference>
<evidence type="ECO:0000313" key="2">
    <source>
        <dbReference type="EMBL" id="MDA4846078.1"/>
    </source>
</evidence>
<organism evidence="2 3">
    <name type="scientific">Hoeflea poritis</name>
    <dbReference type="NCBI Taxonomy" id="2993659"/>
    <lineage>
        <taxon>Bacteria</taxon>
        <taxon>Pseudomonadati</taxon>
        <taxon>Pseudomonadota</taxon>
        <taxon>Alphaproteobacteria</taxon>
        <taxon>Hyphomicrobiales</taxon>
        <taxon>Rhizobiaceae</taxon>
        <taxon>Hoeflea</taxon>
    </lineage>
</organism>
<gene>
    <name evidence="2" type="ORF">OOZ53_12005</name>
</gene>
<sequence length="186" mass="19960">MDSEDPDTRFFDVYVVPWEHFEWGLKSGASVAFVAVAAAFVCMLPIYKIARENNEAGQVLGALFVVAIFGGLVGYHGGNSRVGVVGDLIPAVLTLVAGFAAYLFGVPDKKPGPYMIPLLGSFIVTVFITWGMGASNSGANDDIKAYVERCFAIYTSALEADDGISALDTKLGDYCDYAFDISETQR</sequence>
<keyword evidence="1" id="KW-0812">Transmembrane</keyword>
<feature type="transmembrane region" description="Helical" evidence="1">
    <location>
        <begin position="114"/>
        <end position="133"/>
    </location>
</feature>
<evidence type="ECO:0000313" key="3">
    <source>
        <dbReference type="Proteomes" id="UP001148313"/>
    </source>
</evidence>
<feature type="transmembrane region" description="Helical" evidence="1">
    <location>
        <begin position="59"/>
        <end position="76"/>
    </location>
</feature>
<dbReference type="Proteomes" id="UP001148313">
    <property type="component" value="Unassembled WGS sequence"/>
</dbReference>
<comment type="caution">
    <text evidence="2">The sequence shown here is derived from an EMBL/GenBank/DDBJ whole genome shotgun (WGS) entry which is preliminary data.</text>
</comment>
<name>A0ABT4VMY3_9HYPH</name>
<keyword evidence="1" id="KW-1133">Transmembrane helix</keyword>
<feature type="transmembrane region" description="Helical" evidence="1">
    <location>
        <begin position="88"/>
        <end position="107"/>
    </location>
</feature>
<evidence type="ECO:0000256" key="1">
    <source>
        <dbReference type="SAM" id="Phobius"/>
    </source>
</evidence>